<dbReference type="InParanoid" id="G0V7F1"/>
<dbReference type="InterPro" id="IPR001680">
    <property type="entry name" value="WD40_rpt"/>
</dbReference>
<evidence type="ECO:0000313" key="4">
    <source>
        <dbReference type="Proteomes" id="UP000001640"/>
    </source>
</evidence>
<dbReference type="GeneID" id="96900878"/>
<feature type="compositionally biased region" description="Low complexity" evidence="1">
    <location>
        <begin position="1311"/>
        <end position="1321"/>
    </location>
</feature>
<sequence length="1375" mass="157281">MSLNYLPGRPNDTQQSMCQASWQDHTIFAYCSGNNLIILSNEFTRLQTIYLETEMDCTAVDINPNNGFIAVSVNNKVNVYKPLHQVMKNPKWTFCCDIFHDHSRVNCLKWGHNKYSNSDTIEIILGSDYLSFWKIDDKFGNYIPILLWNKRQPKPVYLVTVSNDSQLIASLGKFDHSVKLWKRISISGEQDIFNLSLLHHSAPVTSLRWKLLKTNHKSTQILYTLCADKKLRIWSCIVMETGLVKVQDWGSLILKPEQKFCFIIDSWLIQSFLDTLSAKNQDQLPKEYEYFKKLKPDIVLFGDVDGNFEVISLENLSHEPPKSLNTKQLGTVSIPHPSIMKNPNFLYFSEVQPYTFPEASLIVNDLCGKIRHSTLNLPMLLAPTKKDQTTTRIAILEHKFTGHNKSIQRLIRSNDGEALLTVSRFSENCVWCPQQLDNGTSSLEIKNIIKTEAPIKLAVVQEKGSLVICLLENLKIQAWECPDIHHVLDSHLKAEFTFPESDRDLQPLLMFHTPEEKHNHHRHFVAIVYNDGSIRAFSVSFEEGINEVESDSLDTTDDIYRITTIDPVHTTYRSYRPLLSLITKKGATSTYKAIIDCDDLGKYHIAWIKTYDINTGITDALFVRGSSTGKICIVGSDGKSMSLWDMRRGVLEYNQTFEDTIRDVDWTSTEFEQSIVSIGFIGFALLYTQLRYDYTNNTPSYLPIEKIDITSHTAHTIGDSIWLKNGIFVVASGNQLYIKDRTLDLSDPFTNRSIGSRKIISNDILHLNSVLNGPLPVYHPQFLIQALYGKKLQLVKELLLRLFLELRNIDFESMDITTTLSSDLNTPYYKFFVAHDRDYPSEKFPDPYPEFTKVVASALCEQLTKITLPYITRHQQKTLITVIEAMDLIIKNEKTVDYNGIRFLLGVKLFISHRPGQKSLLMRDVSWALHSDNKEIILSLINTQLDSWEKACEFKIAYWIKQSDLLQKFEDIARLEFSKNETKDPLRCAIFYLALKKKQILLSLWKTSIGHPEQQKMVKFLQNDFKEPRWRTAALKNAFVLLSKHRYTDAATFFLLADSLKDAVNVLWKQVGDMDLAIAVCRVYEGDNGPILGDLLINQVLPNAILESDRWMTSFIYWKLRKQELSIKALVTAPIGLEKNSEIVSRGKLVNRSFLVEDPALLFLYNHLRERNIRYFISSLEIGQEVERVLLLRVTDILRRMGCNYLAVSLVKNWKFIEIKDTDIKEQETADKTKETYTGIDTLVNEPTTTRRVRQSLFDKFDENDTPRKSEDNFTAQVGSSHGNLLDAFASPSPSSPLTPRNLLDDFSVGSSQTRSTTQSSGNILAGYDDTIKEGAAKNIATEQRNLLDNFGVPAAAQPKSSKKQAPRSMLDDFM</sequence>
<dbReference type="InterPro" id="IPR036322">
    <property type="entry name" value="WD40_repeat_dom_sf"/>
</dbReference>
<dbReference type="eggNOG" id="KOG1064">
    <property type="taxonomic scope" value="Eukaryota"/>
</dbReference>
<gene>
    <name evidence="3" type="primary">NCAS0A08410</name>
    <name evidence="3" type="ordered locus">NCAS_0A08410</name>
</gene>
<dbReference type="InterPro" id="IPR052208">
    <property type="entry name" value="DmX-like/RAVE_component"/>
</dbReference>
<evidence type="ECO:0000313" key="3">
    <source>
        <dbReference type="EMBL" id="CCC67399.1"/>
    </source>
</evidence>
<dbReference type="InterPro" id="IPR022033">
    <property type="entry name" value="Rav1p_C"/>
</dbReference>
<organism evidence="3 4">
    <name type="scientific">Naumovozyma castellii</name>
    <name type="common">Yeast</name>
    <name type="synonym">Saccharomyces castellii</name>
    <dbReference type="NCBI Taxonomy" id="27288"/>
    <lineage>
        <taxon>Eukaryota</taxon>
        <taxon>Fungi</taxon>
        <taxon>Dikarya</taxon>
        <taxon>Ascomycota</taxon>
        <taxon>Saccharomycotina</taxon>
        <taxon>Saccharomycetes</taxon>
        <taxon>Saccharomycetales</taxon>
        <taxon>Saccharomycetaceae</taxon>
        <taxon>Naumovozyma</taxon>
    </lineage>
</organism>
<reference key="2">
    <citation type="submission" date="2011-08" db="EMBL/GenBank/DDBJ databases">
        <title>Genome sequence of Naumovozyma castellii.</title>
        <authorList>
            <person name="Gordon J.L."/>
            <person name="Armisen D."/>
            <person name="Proux-Wera E."/>
            <person name="OhEigeartaigh S.S."/>
            <person name="Byrne K.P."/>
            <person name="Wolfe K.H."/>
        </authorList>
    </citation>
    <scope>NUCLEOTIDE SEQUENCE</scope>
    <source>
        <strain>Type strain:CBS 4309</strain>
    </source>
</reference>
<protein>
    <recommendedName>
        <fullName evidence="2">RAVE complex protein Rav1 C-terminal domain-containing protein</fullName>
    </recommendedName>
</protein>
<name>G0V7F1_NAUCA</name>
<dbReference type="GO" id="GO:0045022">
    <property type="term" value="P:early endosome to late endosome transport"/>
    <property type="evidence" value="ECO:0007669"/>
    <property type="project" value="EnsemblFungi"/>
</dbReference>
<dbReference type="OMA" id="NSHLTLW"/>
<evidence type="ECO:0000259" key="2">
    <source>
        <dbReference type="Pfam" id="PF12234"/>
    </source>
</evidence>
<feature type="region of interest" description="Disordered" evidence="1">
    <location>
        <begin position="1351"/>
        <end position="1375"/>
    </location>
</feature>
<feature type="domain" description="RAVE complex protein Rav1 C-terminal" evidence="2">
    <location>
        <begin position="588"/>
        <end position="1210"/>
    </location>
</feature>
<dbReference type="RefSeq" id="XP_003673780.1">
    <property type="nucleotide sequence ID" value="XM_003673732.1"/>
</dbReference>
<dbReference type="GO" id="GO:0070072">
    <property type="term" value="P:vacuolar proton-transporting V-type ATPase complex assembly"/>
    <property type="evidence" value="ECO:0007669"/>
    <property type="project" value="EnsemblFungi"/>
</dbReference>
<dbReference type="PANTHER" id="PTHR13950">
    <property type="entry name" value="RABCONNECTIN-RELATED"/>
    <property type="match status" value="1"/>
</dbReference>
<dbReference type="SMART" id="SM00320">
    <property type="entry name" value="WD40"/>
    <property type="match status" value="4"/>
</dbReference>
<dbReference type="Pfam" id="PF12234">
    <property type="entry name" value="Rav1p_C"/>
    <property type="match status" value="1"/>
</dbReference>
<dbReference type="OrthoDB" id="342131at2759"/>
<dbReference type="Proteomes" id="UP000001640">
    <property type="component" value="Chromosome 1"/>
</dbReference>
<dbReference type="SUPFAM" id="SSF50978">
    <property type="entry name" value="WD40 repeat-like"/>
    <property type="match status" value="2"/>
</dbReference>
<dbReference type="HOGENOM" id="CLU_000310_0_1_1"/>
<reference evidence="4" key="1">
    <citation type="journal article" date="2011" name="Proc. Natl. Acad. Sci. U.S.A.">
        <title>Evolutionary erosion of yeast sex chromosomes by mating-type switching accidents.</title>
        <authorList>
            <person name="Gordon J.L."/>
            <person name="Armisen D."/>
            <person name="Proux-Wera E."/>
            <person name="Oheigeartaigh S.S."/>
            <person name="Byrne K.P."/>
            <person name="Wolfe K.H."/>
        </authorList>
    </citation>
    <scope>NUCLEOTIDE SEQUENCE [LARGE SCALE GENOMIC DNA]</scope>
    <source>
        <strain evidence="4">ATCC 76901 / BCRC 22586 / CBS 4309 / NBRC 1992 / NRRL Y-12630</strain>
    </source>
</reference>
<accession>G0V7F1</accession>
<keyword evidence="4" id="KW-1185">Reference proteome</keyword>
<dbReference type="GO" id="GO:0043254">
    <property type="term" value="P:regulation of protein-containing complex assembly"/>
    <property type="evidence" value="ECO:0007669"/>
    <property type="project" value="EnsemblFungi"/>
</dbReference>
<dbReference type="Gene3D" id="2.130.10.10">
    <property type="entry name" value="YVTN repeat-like/Quinoprotein amine dehydrogenase"/>
    <property type="match status" value="2"/>
</dbReference>
<dbReference type="FunCoup" id="G0V7F1">
    <property type="interactions" value="98"/>
</dbReference>
<dbReference type="GO" id="GO:0007035">
    <property type="term" value="P:vacuolar acidification"/>
    <property type="evidence" value="ECO:0007669"/>
    <property type="project" value="EnsemblFungi"/>
</dbReference>
<dbReference type="PANTHER" id="PTHR13950:SF9">
    <property type="entry name" value="RABCONNECTIN-3A"/>
    <property type="match status" value="1"/>
</dbReference>
<proteinExistence type="predicted"/>
<dbReference type="InterPro" id="IPR015943">
    <property type="entry name" value="WD40/YVTN_repeat-like_dom_sf"/>
</dbReference>
<evidence type="ECO:0000256" key="1">
    <source>
        <dbReference type="SAM" id="MobiDB-lite"/>
    </source>
</evidence>
<dbReference type="STRING" id="1064592.G0V7F1"/>
<feature type="region of interest" description="Disordered" evidence="1">
    <location>
        <begin position="1285"/>
        <end position="1325"/>
    </location>
</feature>
<dbReference type="KEGG" id="ncs:NCAS_0A08410"/>
<dbReference type="GO" id="GO:0043291">
    <property type="term" value="C:RAVE complex"/>
    <property type="evidence" value="ECO:0007669"/>
    <property type="project" value="EnsemblFungi"/>
</dbReference>
<dbReference type="EMBL" id="HE576752">
    <property type="protein sequence ID" value="CCC67399.1"/>
    <property type="molecule type" value="Genomic_DNA"/>
</dbReference>